<reference evidence="2" key="2">
    <citation type="submission" date="2020-09" db="EMBL/GenBank/DDBJ databases">
        <authorList>
            <person name="Sun Q."/>
            <person name="Zhou Y."/>
        </authorList>
    </citation>
    <scope>NUCLEOTIDE SEQUENCE</scope>
    <source>
        <strain evidence="2">CGMCC 1.6293</strain>
    </source>
</reference>
<sequence length="83" mass="9252">MVSSRNLRNLLGPERTGHEPTLDEMLPPLPKKDRSSQAKRFEAAMSDGTEFETEVVLPTGGEGRTCRITCRVRRQSEGEVTHA</sequence>
<evidence type="ECO:0000313" key="3">
    <source>
        <dbReference type="Proteomes" id="UP000649829"/>
    </source>
</evidence>
<name>A0A917SSR0_9RHOB</name>
<evidence type="ECO:0000313" key="2">
    <source>
        <dbReference type="EMBL" id="GGL93739.1"/>
    </source>
</evidence>
<comment type="caution">
    <text evidence="2">The sequence shown here is derived from an EMBL/GenBank/DDBJ whole genome shotgun (WGS) entry which is preliminary data.</text>
</comment>
<protein>
    <submittedName>
        <fullName evidence="2">Uncharacterized protein</fullName>
    </submittedName>
</protein>
<feature type="region of interest" description="Disordered" evidence="1">
    <location>
        <begin position="1"/>
        <end position="46"/>
    </location>
</feature>
<accession>A0A917SSR0</accession>
<dbReference type="AlphaFoldDB" id="A0A917SSR0"/>
<feature type="compositionally biased region" description="Basic and acidic residues" evidence="1">
    <location>
        <begin position="30"/>
        <end position="42"/>
    </location>
</feature>
<reference evidence="2" key="1">
    <citation type="journal article" date="2014" name="Int. J. Syst. Evol. Microbiol.">
        <title>Complete genome sequence of Corynebacterium casei LMG S-19264T (=DSM 44701T), isolated from a smear-ripened cheese.</title>
        <authorList>
            <consortium name="US DOE Joint Genome Institute (JGI-PGF)"/>
            <person name="Walter F."/>
            <person name="Albersmeier A."/>
            <person name="Kalinowski J."/>
            <person name="Ruckert C."/>
        </authorList>
    </citation>
    <scope>NUCLEOTIDE SEQUENCE</scope>
    <source>
        <strain evidence="2">CGMCC 1.6293</strain>
    </source>
</reference>
<proteinExistence type="predicted"/>
<dbReference type="Proteomes" id="UP000649829">
    <property type="component" value="Unassembled WGS sequence"/>
</dbReference>
<organism evidence="2 3">
    <name type="scientific">Pseudooceanicola nanhaiensis</name>
    <dbReference type="NCBI Taxonomy" id="375761"/>
    <lineage>
        <taxon>Bacteria</taxon>
        <taxon>Pseudomonadati</taxon>
        <taxon>Pseudomonadota</taxon>
        <taxon>Alphaproteobacteria</taxon>
        <taxon>Rhodobacterales</taxon>
        <taxon>Paracoccaceae</taxon>
        <taxon>Pseudooceanicola</taxon>
    </lineage>
</organism>
<gene>
    <name evidence="2" type="ORF">GCM10011534_14880</name>
</gene>
<keyword evidence="3" id="KW-1185">Reference proteome</keyword>
<evidence type="ECO:0000256" key="1">
    <source>
        <dbReference type="SAM" id="MobiDB-lite"/>
    </source>
</evidence>
<dbReference type="EMBL" id="BMLF01000001">
    <property type="protein sequence ID" value="GGL93739.1"/>
    <property type="molecule type" value="Genomic_DNA"/>
</dbReference>